<comment type="caution">
    <text evidence="1">The sequence shown here is derived from an EMBL/GenBank/DDBJ whole genome shotgun (WGS) entry which is preliminary data.</text>
</comment>
<organism evidence="1 2">
    <name type="scientific">Phytophthora fragariaefolia</name>
    <dbReference type="NCBI Taxonomy" id="1490495"/>
    <lineage>
        <taxon>Eukaryota</taxon>
        <taxon>Sar</taxon>
        <taxon>Stramenopiles</taxon>
        <taxon>Oomycota</taxon>
        <taxon>Peronosporomycetes</taxon>
        <taxon>Peronosporales</taxon>
        <taxon>Peronosporaceae</taxon>
        <taxon>Phytophthora</taxon>
    </lineage>
</organism>
<gene>
    <name evidence="1" type="ORF">Pfra01_000090300</name>
</gene>
<evidence type="ECO:0000313" key="2">
    <source>
        <dbReference type="Proteomes" id="UP001165121"/>
    </source>
</evidence>
<evidence type="ECO:0000313" key="1">
    <source>
        <dbReference type="EMBL" id="GMF16673.1"/>
    </source>
</evidence>
<sequence length="176" mass="19410">MCNIECLWDERISQTNGVLRRLVQICAISPPTTVVELRAHVELDTHDTFKVQDCYKTQPPCIEQDVDLEEGGSVSVKAIGDDAIVQPLLLNTCDDNKCAPRGRFDQDTSPPRTHTDFEIEGPAQSCGRPCQKAKSIKATLNVAIEMATEDSDLFNANLSLSSMDAELQCESNYSSM</sequence>
<name>A0A9W6TNH0_9STRA</name>
<keyword evidence="2" id="KW-1185">Reference proteome</keyword>
<dbReference type="AlphaFoldDB" id="A0A9W6TNH0"/>
<proteinExistence type="predicted"/>
<dbReference type="EMBL" id="BSXT01000070">
    <property type="protein sequence ID" value="GMF16673.1"/>
    <property type="molecule type" value="Genomic_DNA"/>
</dbReference>
<reference evidence="1" key="1">
    <citation type="submission" date="2023-04" db="EMBL/GenBank/DDBJ databases">
        <title>Phytophthora fragariaefolia NBRC 109709.</title>
        <authorList>
            <person name="Ichikawa N."/>
            <person name="Sato H."/>
            <person name="Tonouchi N."/>
        </authorList>
    </citation>
    <scope>NUCLEOTIDE SEQUENCE</scope>
    <source>
        <strain evidence="1">NBRC 109709</strain>
    </source>
</reference>
<protein>
    <submittedName>
        <fullName evidence="1">Unnamed protein product</fullName>
    </submittedName>
</protein>
<accession>A0A9W6TNH0</accession>
<dbReference type="Proteomes" id="UP001165121">
    <property type="component" value="Unassembled WGS sequence"/>
</dbReference>